<keyword evidence="6 17" id="KW-0067">ATP-binding</keyword>
<evidence type="ECO:0000256" key="12">
    <source>
        <dbReference type="ARBA" id="ARBA00044251"/>
    </source>
</evidence>
<keyword evidence="7 17" id="KW-0648">Protein biosynthesis</keyword>
<protein>
    <recommendedName>
        <fullName evidence="11">Nondiscriminating glutamyl-tRNA synthetase EARS2, mitochondrial</fullName>
        <ecNumber evidence="3">6.1.1.17</ecNumber>
        <ecNumber evidence="10">6.1.1.24</ecNumber>
    </recommendedName>
    <alternativeName>
        <fullName evidence="13">Glutamate--tRNA(Gln) ligase EARS2, mitochondrial</fullName>
    </alternativeName>
    <alternativeName>
        <fullName evidence="9">Glutamyl-tRNA synthetase</fullName>
    </alternativeName>
    <alternativeName>
        <fullName evidence="12">Mitochondrial glutamyl-tRNA synthetase</fullName>
    </alternativeName>
</protein>
<dbReference type="InterPro" id="IPR000924">
    <property type="entry name" value="Glu/Gln-tRNA-synth"/>
</dbReference>
<evidence type="ECO:0000256" key="9">
    <source>
        <dbReference type="ARBA" id="ARBA00030865"/>
    </source>
</evidence>
<dbReference type="NCBIfam" id="TIGR00464">
    <property type="entry name" value="gltX_bact"/>
    <property type="match status" value="1"/>
</dbReference>
<evidence type="ECO:0000256" key="1">
    <source>
        <dbReference type="ARBA" id="ARBA00004173"/>
    </source>
</evidence>
<dbReference type="FunFam" id="3.40.50.620:FF:000045">
    <property type="entry name" value="Glutamate--tRNA ligase, mitochondrial"/>
    <property type="match status" value="1"/>
</dbReference>
<dbReference type="InterPro" id="IPR033910">
    <property type="entry name" value="GluRS_core"/>
</dbReference>
<dbReference type="GO" id="GO:0005739">
    <property type="term" value="C:mitochondrion"/>
    <property type="evidence" value="ECO:0007669"/>
    <property type="project" value="UniProtKB-SubCell"/>
</dbReference>
<dbReference type="HAMAP" id="MF_00022">
    <property type="entry name" value="Glu_tRNA_synth_type1"/>
    <property type="match status" value="1"/>
</dbReference>
<evidence type="ECO:0000256" key="17">
    <source>
        <dbReference type="RuleBase" id="RU363037"/>
    </source>
</evidence>
<accession>A0A8B8A6E5</accession>
<dbReference type="InterPro" id="IPR020058">
    <property type="entry name" value="Glu/Gln-tRNA-synth_Ib_cat-dom"/>
</dbReference>
<dbReference type="RefSeq" id="XP_022287037.1">
    <property type="nucleotide sequence ID" value="XM_022431329.1"/>
</dbReference>
<dbReference type="InterPro" id="IPR049940">
    <property type="entry name" value="GluQ/Sye"/>
</dbReference>
<dbReference type="GeneID" id="111099857"/>
<evidence type="ECO:0000259" key="18">
    <source>
        <dbReference type="Pfam" id="PF00749"/>
    </source>
</evidence>
<dbReference type="OrthoDB" id="428822at2759"/>
<dbReference type="AlphaFoldDB" id="A0A8B8A6E5"/>
<dbReference type="Proteomes" id="UP000694844">
    <property type="component" value="Chromosome 6"/>
</dbReference>
<dbReference type="Gene3D" id="1.10.10.350">
    <property type="match status" value="1"/>
</dbReference>
<dbReference type="GO" id="GO:0004818">
    <property type="term" value="F:glutamate-tRNA ligase activity"/>
    <property type="evidence" value="ECO:0007669"/>
    <property type="project" value="UniProtKB-EC"/>
</dbReference>
<dbReference type="GO" id="GO:0006424">
    <property type="term" value="P:glutamyl-tRNA aminoacylation"/>
    <property type="evidence" value="ECO:0007669"/>
    <property type="project" value="InterPro"/>
</dbReference>
<gene>
    <name evidence="21" type="primary">LOC111099857</name>
</gene>
<dbReference type="GO" id="GO:0000049">
    <property type="term" value="F:tRNA binding"/>
    <property type="evidence" value="ECO:0007669"/>
    <property type="project" value="InterPro"/>
</dbReference>
<evidence type="ECO:0000256" key="2">
    <source>
        <dbReference type="ARBA" id="ARBA00007894"/>
    </source>
</evidence>
<name>A0A8B8A6E5_CRAVI</name>
<comment type="catalytic activity">
    <reaction evidence="16">
        <text>tRNA(Gln) + L-glutamate + ATP = L-glutamyl-tRNA(Gln) + AMP + diphosphate</text>
        <dbReference type="Rhea" id="RHEA:64612"/>
        <dbReference type="Rhea" id="RHEA-COMP:9662"/>
        <dbReference type="Rhea" id="RHEA-COMP:9684"/>
        <dbReference type="ChEBI" id="CHEBI:29985"/>
        <dbReference type="ChEBI" id="CHEBI:30616"/>
        <dbReference type="ChEBI" id="CHEBI:33019"/>
        <dbReference type="ChEBI" id="CHEBI:78442"/>
        <dbReference type="ChEBI" id="CHEBI:78520"/>
        <dbReference type="ChEBI" id="CHEBI:456215"/>
    </reaction>
    <physiologicalReaction direction="left-to-right" evidence="16">
        <dbReference type="Rhea" id="RHEA:64613"/>
    </physiologicalReaction>
</comment>
<evidence type="ECO:0000313" key="20">
    <source>
        <dbReference type="Proteomes" id="UP000694844"/>
    </source>
</evidence>
<dbReference type="InterPro" id="IPR014729">
    <property type="entry name" value="Rossmann-like_a/b/a_fold"/>
</dbReference>
<dbReference type="GO" id="GO:0050561">
    <property type="term" value="F:glutamate-tRNA(Gln) ligase activity"/>
    <property type="evidence" value="ECO:0007669"/>
    <property type="project" value="UniProtKB-EC"/>
</dbReference>
<dbReference type="EC" id="6.1.1.24" evidence="10"/>
<comment type="catalytic activity">
    <reaction evidence="14">
        <text>tRNA(Glu) + L-glutamate + ATP = L-glutamyl-tRNA(Glu) + AMP + diphosphate</text>
        <dbReference type="Rhea" id="RHEA:23540"/>
        <dbReference type="Rhea" id="RHEA-COMP:9663"/>
        <dbReference type="Rhea" id="RHEA-COMP:9680"/>
        <dbReference type="ChEBI" id="CHEBI:29985"/>
        <dbReference type="ChEBI" id="CHEBI:30616"/>
        <dbReference type="ChEBI" id="CHEBI:33019"/>
        <dbReference type="ChEBI" id="CHEBI:78442"/>
        <dbReference type="ChEBI" id="CHEBI:78520"/>
        <dbReference type="ChEBI" id="CHEBI:456215"/>
        <dbReference type="EC" id="6.1.1.17"/>
    </reaction>
    <physiologicalReaction direction="left-to-right" evidence="14">
        <dbReference type="Rhea" id="RHEA:23541"/>
    </physiologicalReaction>
</comment>
<organism evidence="20 21">
    <name type="scientific">Crassostrea virginica</name>
    <name type="common">Eastern oyster</name>
    <dbReference type="NCBI Taxonomy" id="6565"/>
    <lineage>
        <taxon>Eukaryota</taxon>
        <taxon>Metazoa</taxon>
        <taxon>Spiralia</taxon>
        <taxon>Lophotrochozoa</taxon>
        <taxon>Mollusca</taxon>
        <taxon>Bivalvia</taxon>
        <taxon>Autobranchia</taxon>
        <taxon>Pteriomorphia</taxon>
        <taxon>Ostreida</taxon>
        <taxon>Ostreoidea</taxon>
        <taxon>Ostreidae</taxon>
        <taxon>Crassostrea</taxon>
    </lineage>
</organism>
<keyword evidence="5 17" id="KW-0547">Nucleotide-binding</keyword>
<dbReference type="InterPro" id="IPR045462">
    <property type="entry name" value="aa-tRNA-synth_I_cd-bd"/>
</dbReference>
<dbReference type="PRINTS" id="PR00987">
    <property type="entry name" value="TRNASYNTHGLU"/>
</dbReference>
<evidence type="ECO:0000259" key="19">
    <source>
        <dbReference type="Pfam" id="PF19269"/>
    </source>
</evidence>
<dbReference type="InterPro" id="IPR004527">
    <property type="entry name" value="Glu-tRNA-ligase_bac/mito"/>
</dbReference>
<evidence type="ECO:0000256" key="13">
    <source>
        <dbReference type="ARBA" id="ARBA00044313"/>
    </source>
</evidence>
<evidence type="ECO:0000256" key="5">
    <source>
        <dbReference type="ARBA" id="ARBA00022741"/>
    </source>
</evidence>
<evidence type="ECO:0000256" key="4">
    <source>
        <dbReference type="ARBA" id="ARBA00022598"/>
    </source>
</evidence>
<keyword evidence="20" id="KW-1185">Reference proteome</keyword>
<evidence type="ECO:0000256" key="16">
    <source>
        <dbReference type="ARBA" id="ARBA00047689"/>
    </source>
</evidence>
<dbReference type="Pfam" id="PF00749">
    <property type="entry name" value="tRNA-synt_1c"/>
    <property type="match status" value="1"/>
</dbReference>
<proteinExistence type="inferred from homology"/>
<evidence type="ECO:0000256" key="11">
    <source>
        <dbReference type="ARBA" id="ARBA00044142"/>
    </source>
</evidence>
<keyword evidence="8 17" id="KW-0030">Aminoacyl-tRNA synthetase</keyword>
<comment type="subcellular location">
    <subcellularLocation>
        <location evidence="1">Mitochondrion</location>
    </subcellularLocation>
</comment>
<evidence type="ECO:0000256" key="14">
    <source>
        <dbReference type="ARBA" id="ARBA00047366"/>
    </source>
</evidence>
<feature type="domain" description="Glutamyl/glutaminyl-tRNA synthetase class Ib catalytic" evidence="18">
    <location>
        <begin position="34"/>
        <end position="354"/>
    </location>
</feature>
<evidence type="ECO:0000313" key="21">
    <source>
        <dbReference type="RefSeq" id="XP_022287037.1"/>
    </source>
</evidence>
<sequence>MAQSMKMFSLLFRRQIRRQFNTASTYRYGKDKVVRVRFAPSPTGFMHLGSLRTAFYNYLFAKSNNGTFILRIEDTDQTRIVDGAIEKIIETLHWAKIYPDEGPSIGGSLGPYIQSQRRELYNKYVDVLLKKGAAYKCYCTKLRLDLIRKNAVKHGEIPRYDNKCRHLTEKEILAKTAERVPHVIRFKLQSEDHQPFTDLVFGHYDVDIANYEGDPVIMKSDGYPTYHFANVVDDHLMEITHVLRGQEWLVSTPKHLLMYKAFGWSPPQYAHLPLIMNSDGTKLSKRQGDIQISYFQDQGYSSDSLLKFLTLLGGGYTQTEDNTIEYDSMCGLIRKFSVEKMSSNPGHVDFEKLEQVNKVYLQRALQDDADLVTDQAIHILRKHLLSKDSGQNLDELLDRNYVKNILRWAVNDSRINKIKDLTGADWDFLWSTPTQTQIQKLGENSNINVCDFLQTFQKTVSQTTDFQEDMLKEVLSVLAKEKGIQKKSLMNILRVSLSGSKIGPPVVEMMSILGKETTLNRLQHAEQCIVDVKHINKI</sequence>
<dbReference type="PANTHER" id="PTHR43311:SF2">
    <property type="entry name" value="GLUTAMATE--TRNA LIGASE, MITOCHONDRIAL-RELATED"/>
    <property type="match status" value="1"/>
</dbReference>
<evidence type="ECO:0000256" key="15">
    <source>
        <dbReference type="ARBA" id="ARBA00047479"/>
    </source>
</evidence>
<dbReference type="SUPFAM" id="SSF48163">
    <property type="entry name" value="An anticodon-binding domain of class I aminoacyl-tRNA synthetases"/>
    <property type="match status" value="1"/>
</dbReference>
<dbReference type="InterPro" id="IPR020751">
    <property type="entry name" value="aa-tRNA-synth_I_codon-bd_sub2"/>
</dbReference>
<dbReference type="SUPFAM" id="SSF52374">
    <property type="entry name" value="Nucleotidylyl transferase"/>
    <property type="match status" value="1"/>
</dbReference>
<dbReference type="EC" id="6.1.1.17" evidence="3"/>
<evidence type="ECO:0000256" key="8">
    <source>
        <dbReference type="ARBA" id="ARBA00023146"/>
    </source>
</evidence>
<evidence type="ECO:0000256" key="10">
    <source>
        <dbReference type="ARBA" id="ARBA00044054"/>
    </source>
</evidence>
<dbReference type="GO" id="GO:0008270">
    <property type="term" value="F:zinc ion binding"/>
    <property type="evidence" value="ECO:0007669"/>
    <property type="project" value="InterPro"/>
</dbReference>
<dbReference type="CDD" id="cd00808">
    <property type="entry name" value="GluRS_core"/>
    <property type="match status" value="1"/>
</dbReference>
<comment type="similarity">
    <text evidence="2">Belongs to the class-I aminoacyl-tRNA synthetase family. Glutamate--tRNA ligase type 1 subfamily.</text>
</comment>
<reference evidence="21" key="1">
    <citation type="submission" date="2025-08" db="UniProtKB">
        <authorList>
            <consortium name="RefSeq"/>
        </authorList>
    </citation>
    <scope>IDENTIFICATION</scope>
    <source>
        <tissue evidence="21">Whole sample</tissue>
    </source>
</reference>
<comment type="catalytic activity">
    <reaction evidence="15">
        <text>tRNA(Glx) + L-glutamate + ATP = L-glutamyl-tRNA(Glx) + AMP + diphosphate</text>
        <dbReference type="Rhea" id="RHEA:18397"/>
        <dbReference type="Rhea" id="RHEA-COMP:9713"/>
        <dbReference type="Rhea" id="RHEA-COMP:9716"/>
        <dbReference type="ChEBI" id="CHEBI:29985"/>
        <dbReference type="ChEBI" id="CHEBI:30616"/>
        <dbReference type="ChEBI" id="CHEBI:33019"/>
        <dbReference type="ChEBI" id="CHEBI:78442"/>
        <dbReference type="ChEBI" id="CHEBI:78520"/>
        <dbReference type="ChEBI" id="CHEBI:456215"/>
        <dbReference type="EC" id="6.1.1.24"/>
    </reaction>
    <physiologicalReaction direction="left-to-right" evidence="15">
        <dbReference type="Rhea" id="RHEA:18398"/>
    </physiologicalReaction>
</comment>
<dbReference type="PANTHER" id="PTHR43311">
    <property type="entry name" value="GLUTAMATE--TRNA LIGASE"/>
    <property type="match status" value="1"/>
</dbReference>
<dbReference type="InterPro" id="IPR008925">
    <property type="entry name" value="aa_tRNA-synth_I_cd-bd_sf"/>
</dbReference>
<dbReference type="Pfam" id="PF19269">
    <property type="entry name" value="Anticodon_2"/>
    <property type="match status" value="1"/>
</dbReference>
<evidence type="ECO:0000256" key="3">
    <source>
        <dbReference type="ARBA" id="ARBA00012835"/>
    </source>
</evidence>
<keyword evidence="4 17" id="KW-0436">Ligase</keyword>
<feature type="domain" description="Aminoacyl-tRNA synthetase class I anticodon-binding" evidence="19">
    <location>
        <begin position="397"/>
        <end position="525"/>
    </location>
</feature>
<evidence type="ECO:0000256" key="6">
    <source>
        <dbReference type="ARBA" id="ARBA00022840"/>
    </source>
</evidence>
<dbReference type="KEGG" id="cvn:111099857"/>
<dbReference type="GO" id="GO:0005524">
    <property type="term" value="F:ATP binding"/>
    <property type="evidence" value="ECO:0007669"/>
    <property type="project" value="UniProtKB-KW"/>
</dbReference>
<dbReference type="Gene3D" id="3.40.50.620">
    <property type="entry name" value="HUPs"/>
    <property type="match status" value="1"/>
</dbReference>
<evidence type="ECO:0000256" key="7">
    <source>
        <dbReference type="ARBA" id="ARBA00022917"/>
    </source>
</evidence>